<feature type="region of interest" description="Disordered" evidence="3">
    <location>
        <begin position="1"/>
        <end position="84"/>
    </location>
</feature>
<dbReference type="STRING" id="321146.A0A139HLB4"/>
<evidence type="ECO:0000256" key="1">
    <source>
        <dbReference type="ARBA" id="ARBA00004123"/>
    </source>
</evidence>
<gene>
    <name evidence="5" type="ORF">AC578_4757</name>
</gene>
<dbReference type="InterPro" id="IPR050936">
    <property type="entry name" value="AP-1-like"/>
</dbReference>
<sequence length="365" mass="40103">MTESPGKPSPTGGPETSSGFGSLFKKSPSESAASQKNNRLSRILKTKKESPRSSSASPEDTADGKDAKRRQQVYQAQKRHRNRRAEYVKSLEEEVARLQHMDSQVNSEKNTLAYQNQMMRELLASHSLDFRIGNSLQLTETPAATTAPATASVEVRWDSDIGHERTFMDIDWSAFEKDMQTTSESTSTEQTAPSPFTRKEPVIGDSWAAVDFILALEWCCQGHMVHAHIHPGATPHKACEELGLQGHALTGTAAVYQGALPPQEGEKWQLPHSEIDKLVKMSENLPLDDEWITPAQAYSAIKESIPETKYLRPALNALKVSLAGLCQCQGFGAVMSRSGFDEQLQIVISGLVDGEPSNLNGKLQV</sequence>
<dbReference type="PROSITE" id="PS50217">
    <property type="entry name" value="BZIP"/>
    <property type="match status" value="1"/>
</dbReference>
<comment type="subcellular location">
    <subcellularLocation>
        <location evidence="1">Nucleus</location>
    </subcellularLocation>
</comment>
<dbReference type="AlphaFoldDB" id="A0A139HLB4"/>
<dbReference type="InterPro" id="IPR046347">
    <property type="entry name" value="bZIP_sf"/>
</dbReference>
<feature type="compositionally biased region" description="Low complexity" evidence="3">
    <location>
        <begin position="180"/>
        <end position="191"/>
    </location>
</feature>
<evidence type="ECO:0000313" key="5">
    <source>
        <dbReference type="EMBL" id="KXT03268.1"/>
    </source>
</evidence>
<feature type="compositionally biased region" description="Polar residues" evidence="3">
    <location>
        <begin position="29"/>
        <end position="40"/>
    </location>
</feature>
<evidence type="ECO:0000313" key="6">
    <source>
        <dbReference type="Proteomes" id="UP000070133"/>
    </source>
</evidence>
<dbReference type="Proteomes" id="UP000070133">
    <property type="component" value="Unassembled WGS sequence"/>
</dbReference>
<dbReference type="PANTHER" id="PTHR40621:SF6">
    <property type="entry name" value="AP-1-LIKE TRANSCRIPTION FACTOR YAP1-RELATED"/>
    <property type="match status" value="1"/>
</dbReference>
<dbReference type="InterPro" id="IPR004827">
    <property type="entry name" value="bZIP"/>
</dbReference>
<feature type="domain" description="BZIP" evidence="4">
    <location>
        <begin position="63"/>
        <end position="126"/>
    </location>
</feature>
<dbReference type="EMBL" id="LFZN01000032">
    <property type="protein sequence ID" value="KXT03268.1"/>
    <property type="molecule type" value="Genomic_DNA"/>
</dbReference>
<dbReference type="OrthoDB" id="2590011at2759"/>
<feature type="region of interest" description="Disordered" evidence="3">
    <location>
        <begin position="179"/>
        <end position="199"/>
    </location>
</feature>
<dbReference type="PANTHER" id="PTHR40621">
    <property type="entry name" value="TRANSCRIPTION FACTOR KAPC-RELATED"/>
    <property type="match status" value="1"/>
</dbReference>
<organism evidence="5 6">
    <name type="scientific">Pseudocercospora eumusae</name>
    <dbReference type="NCBI Taxonomy" id="321146"/>
    <lineage>
        <taxon>Eukaryota</taxon>
        <taxon>Fungi</taxon>
        <taxon>Dikarya</taxon>
        <taxon>Ascomycota</taxon>
        <taxon>Pezizomycotina</taxon>
        <taxon>Dothideomycetes</taxon>
        <taxon>Dothideomycetidae</taxon>
        <taxon>Mycosphaerellales</taxon>
        <taxon>Mycosphaerellaceae</taxon>
        <taxon>Pseudocercospora</taxon>
    </lineage>
</organism>
<dbReference type="SUPFAM" id="SSF57959">
    <property type="entry name" value="Leucine zipper domain"/>
    <property type="match status" value="1"/>
</dbReference>
<protein>
    <recommendedName>
        <fullName evidence="4">BZIP domain-containing protein</fullName>
    </recommendedName>
</protein>
<name>A0A139HLB4_9PEZI</name>
<evidence type="ECO:0000256" key="3">
    <source>
        <dbReference type="SAM" id="MobiDB-lite"/>
    </source>
</evidence>
<dbReference type="CDD" id="cd14688">
    <property type="entry name" value="bZIP_YAP"/>
    <property type="match status" value="1"/>
</dbReference>
<proteinExistence type="predicted"/>
<evidence type="ECO:0000256" key="2">
    <source>
        <dbReference type="ARBA" id="ARBA00023242"/>
    </source>
</evidence>
<comment type="caution">
    <text evidence="5">The sequence shown here is derived from an EMBL/GenBank/DDBJ whole genome shotgun (WGS) entry which is preliminary data.</text>
</comment>
<reference evidence="5 6" key="1">
    <citation type="submission" date="2015-07" db="EMBL/GenBank/DDBJ databases">
        <title>Comparative genomics of the Sigatoka disease complex on banana suggests a link between parallel evolutionary changes in Pseudocercospora fijiensis and Pseudocercospora eumusae and increased virulence on the banana host.</title>
        <authorList>
            <person name="Chang T.-C."/>
            <person name="Salvucci A."/>
            <person name="Crous P.W."/>
            <person name="Stergiopoulos I."/>
        </authorList>
    </citation>
    <scope>NUCLEOTIDE SEQUENCE [LARGE SCALE GENOMIC DNA]</scope>
    <source>
        <strain evidence="5 6">CBS 114824</strain>
    </source>
</reference>
<accession>A0A139HLB4</accession>
<dbReference type="GO" id="GO:0090575">
    <property type="term" value="C:RNA polymerase II transcription regulator complex"/>
    <property type="evidence" value="ECO:0007669"/>
    <property type="project" value="TreeGrafter"/>
</dbReference>
<keyword evidence="2" id="KW-0539">Nucleus</keyword>
<keyword evidence="6" id="KW-1185">Reference proteome</keyword>
<dbReference type="Gene3D" id="1.20.5.170">
    <property type="match status" value="1"/>
</dbReference>
<dbReference type="SMART" id="SM00338">
    <property type="entry name" value="BRLZ"/>
    <property type="match status" value="1"/>
</dbReference>
<evidence type="ECO:0000259" key="4">
    <source>
        <dbReference type="PROSITE" id="PS50217"/>
    </source>
</evidence>
<dbReference type="GO" id="GO:0001228">
    <property type="term" value="F:DNA-binding transcription activator activity, RNA polymerase II-specific"/>
    <property type="evidence" value="ECO:0007669"/>
    <property type="project" value="TreeGrafter"/>
</dbReference>
<feature type="compositionally biased region" description="Basic residues" evidence="3">
    <location>
        <begin position="67"/>
        <end position="83"/>
    </location>
</feature>
<dbReference type="GO" id="GO:0000976">
    <property type="term" value="F:transcription cis-regulatory region binding"/>
    <property type="evidence" value="ECO:0007669"/>
    <property type="project" value="InterPro"/>
</dbReference>